<organism evidence="2 3">
    <name type="scientific">Caerostris extrusa</name>
    <name type="common">Bark spider</name>
    <name type="synonym">Caerostris bankana</name>
    <dbReference type="NCBI Taxonomy" id="172846"/>
    <lineage>
        <taxon>Eukaryota</taxon>
        <taxon>Metazoa</taxon>
        <taxon>Ecdysozoa</taxon>
        <taxon>Arthropoda</taxon>
        <taxon>Chelicerata</taxon>
        <taxon>Arachnida</taxon>
        <taxon>Araneae</taxon>
        <taxon>Araneomorphae</taxon>
        <taxon>Entelegynae</taxon>
        <taxon>Araneoidea</taxon>
        <taxon>Araneidae</taxon>
        <taxon>Caerostris</taxon>
    </lineage>
</organism>
<dbReference type="EMBL" id="BPLR01013173">
    <property type="protein sequence ID" value="GIY59162.1"/>
    <property type="molecule type" value="Genomic_DNA"/>
</dbReference>
<feature type="compositionally biased region" description="Basic and acidic residues" evidence="1">
    <location>
        <begin position="1008"/>
        <end position="1025"/>
    </location>
</feature>
<feature type="compositionally biased region" description="Polar residues" evidence="1">
    <location>
        <begin position="1156"/>
        <end position="1171"/>
    </location>
</feature>
<feature type="compositionally biased region" description="Polar residues" evidence="1">
    <location>
        <begin position="1453"/>
        <end position="1462"/>
    </location>
</feature>
<feature type="compositionally biased region" description="Polar residues" evidence="1">
    <location>
        <begin position="710"/>
        <end position="720"/>
    </location>
</feature>
<feature type="compositionally biased region" description="Basic and acidic residues" evidence="1">
    <location>
        <begin position="1523"/>
        <end position="1537"/>
    </location>
</feature>
<feature type="compositionally biased region" description="Polar residues" evidence="1">
    <location>
        <begin position="1278"/>
        <end position="1300"/>
    </location>
</feature>
<feature type="compositionally biased region" description="Basic and acidic residues" evidence="1">
    <location>
        <begin position="1410"/>
        <end position="1422"/>
    </location>
</feature>
<evidence type="ECO:0000313" key="3">
    <source>
        <dbReference type="Proteomes" id="UP001054945"/>
    </source>
</evidence>
<proteinExistence type="predicted"/>
<feature type="compositionally biased region" description="Polar residues" evidence="1">
    <location>
        <begin position="736"/>
        <end position="747"/>
    </location>
</feature>
<feature type="region of interest" description="Disordered" evidence="1">
    <location>
        <begin position="1814"/>
        <end position="1843"/>
    </location>
</feature>
<feature type="compositionally biased region" description="Polar residues" evidence="1">
    <location>
        <begin position="612"/>
        <end position="631"/>
    </location>
</feature>
<feature type="compositionally biased region" description="Basic and acidic residues" evidence="1">
    <location>
        <begin position="749"/>
        <end position="761"/>
    </location>
</feature>
<feature type="compositionally biased region" description="Polar residues" evidence="1">
    <location>
        <begin position="1564"/>
        <end position="1573"/>
    </location>
</feature>
<feature type="region of interest" description="Disordered" evidence="1">
    <location>
        <begin position="1989"/>
        <end position="2080"/>
    </location>
</feature>
<feature type="compositionally biased region" description="Polar residues" evidence="1">
    <location>
        <begin position="852"/>
        <end position="863"/>
    </location>
</feature>
<feature type="compositionally biased region" description="Basic and acidic residues" evidence="1">
    <location>
        <begin position="1619"/>
        <end position="1641"/>
    </location>
</feature>
<feature type="compositionally biased region" description="Polar residues" evidence="1">
    <location>
        <begin position="960"/>
        <end position="973"/>
    </location>
</feature>
<protein>
    <submittedName>
        <fullName evidence="2">Uncharacterized protein</fullName>
    </submittedName>
</protein>
<feature type="compositionally biased region" description="Basic residues" evidence="1">
    <location>
        <begin position="1989"/>
        <end position="2001"/>
    </location>
</feature>
<feature type="region of interest" description="Disordered" evidence="1">
    <location>
        <begin position="1884"/>
        <end position="1907"/>
    </location>
</feature>
<feature type="compositionally biased region" description="Polar residues" evidence="1">
    <location>
        <begin position="1510"/>
        <end position="1522"/>
    </location>
</feature>
<feature type="compositionally biased region" description="Basic and acidic residues" evidence="1">
    <location>
        <begin position="268"/>
        <end position="295"/>
    </location>
</feature>
<feature type="region of interest" description="Disordered" evidence="1">
    <location>
        <begin position="253"/>
        <end position="308"/>
    </location>
</feature>
<feature type="compositionally biased region" description="Polar residues" evidence="1">
    <location>
        <begin position="910"/>
        <end position="921"/>
    </location>
</feature>
<feature type="compositionally biased region" description="Basic and acidic residues" evidence="1">
    <location>
        <begin position="923"/>
        <end position="935"/>
    </location>
</feature>
<evidence type="ECO:0000313" key="2">
    <source>
        <dbReference type="EMBL" id="GIY59162.1"/>
    </source>
</evidence>
<feature type="compositionally biased region" description="Polar residues" evidence="1">
    <location>
        <begin position="678"/>
        <end position="690"/>
    </location>
</feature>
<feature type="region of interest" description="Disordered" evidence="1">
    <location>
        <begin position="612"/>
        <end position="1317"/>
    </location>
</feature>
<feature type="compositionally biased region" description="Polar residues" evidence="1">
    <location>
        <begin position="1074"/>
        <end position="1088"/>
    </location>
</feature>
<keyword evidence="3" id="KW-1185">Reference proteome</keyword>
<feature type="compositionally biased region" description="Basic and acidic residues" evidence="1">
    <location>
        <begin position="1235"/>
        <end position="1259"/>
    </location>
</feature>
<feature type="compositionally biased region" description="Basic and acidic residues" evidence="1">
    <location>
        <begin position="1121"/>
        <end position="1130"/>
    </location>
</feature>
<feature type="compositionally biased region" description="Basic and acidic residues" evidence="1">
    <location>
        <begin position="895"/>
        <end position="906"/>
    </location>
</feature>
<feature type="compositionally biased region" description="Polar residues" evidence="1">
    <location>
        <begin position="997"/>
        <end position="1007"/>
    </location>
</feature>
<feature type="compositionally biased region" description="Basic and acidic residues" evidence="1">
    <location>
        <begin position="869"/>
        <end position="882"/>
    </location>
</feature>
<feature type="compositionally biased region" description="Low complexity" evidence="1">
    <location>
        <begin position="1538"/>
        <end position="1548"/>
    </location>
</feature>
<feature type="compositionally biased region" description="Polar residues" evidence="1">
    <location>
        <begin position="884"/>
        <end position="894"/>
    </location>
</feature>
<feature type="compositionally biased region" description="Polar residues" evidence="1">
    <location>
        <begin position="768"/>
        <end position="778"/>
    </location>
</feature>
<gene>
    <name evidence="2" type="ORF">CEXT_215691</name>
</gene>
<feature type="compositionally biased region" description="Polar residues" evidence="1">
    <location>
        <begin position="296"/>
        <end position="308"/>
    </location>
</feature>
<feature type="region of interest" description="Disordered" evidence="1">
    <location>
        <begin position="1928"/>
        <end position="1953"/>
    </location>
</feature>
<feature type="compositionally biased region" description="Polar residues" evidence="1">
    <location>
        <begin position="1099"/>
        <end position="1116"/>
    </location>
</feature>
<feature type="compositionally biased region" description="Basic and acidic residues" evidence="1">
    <location>
        <begin position="1553"/>
        <end position="1563"/>
    </location>
</feature>
<feature type="compositionally biased region" description="Low complexity" evidence="1">
    <location>
        <begin position="1601"/>
        <end position="1618"/>
    </location>
</feature>
<feature type="compositionally biased region" description="Polar residues" evidence="1">
    <location>
        <begin position="826"/>
        <end position="836"/>
    </location>
</feature>
<feature type="compositionally biased region" description="Polar residues" evidence="1">
    <location>
        <begin position="1932"/>
        <end position="1950"/>
    </location>
</feature>
<feature type="compositionally biased region" description="Basic and acidic residues" evidence="1">
    <location>
        <begin position="1058"/>
        <end position="1073"/>
    </location>
</feature>
<reference evidence="2 3" key="1">
    <citation type="submission" date="2021-06" db="EMBL/GenBank/DDBJ databases">
        <title>Caerostris extrusa draft genome.</title>
        <authorList>
            <person name="Kono N."/>
            <person name="Arakawa K."/>
        </authorList>
    </citation>
    <scope>NUCLEOTIDE SEQUENCE [LARGE SCALE GENOMIC DNA]</scope>
</reference>
<feature type="region of interest" description="Disordered" evidence="1">
    <location>
        <begin position="1"/>
        <end position="67"/>
    </location>
</feature>
<feature type="region of interest" description="Disordered" evidence="1">
    <location>
        <begin position="1334"/>
        <end position="1651"/>
    </location>
</feature>
<comment type="caution">
    <text evidence="2">The sequence shown here is derived from an EMBL/GenBank/DDBJ whole genome shotgun (WGS) entry which is preliminary data.</text>
</comment>
<name>A0AAV4UMY2_CAEEX</name>
<feature type="compositionally biased region" description="Polar residues" evidence="1">
    <location>
        <begin position="1348"/>
        <end position="1364"/>
    </location>
</feature>
<feature type="compositionally biased region" description="Polar residues" evidence="1">
    <location>
        <begin position="44"/>
        <end position="57"/>
    </location>
</feature>
<dbReference type="Proteomes" id="UP001054945">
    <property type="component" value="Unassembled WGS sequence"/>
</dbReference>
<feature type="compositionally biased region" description="Basic and acidic residues" evidence="1">
    <location>
        <begin position="691"/>
        <end position="703"/>
    </location>
</feature>
<feature type="compositionally biased region" description="Polar residues" evidence="1">
    <location>
        <begin position="1"/>
        <end position="16"/>
    </location>
</feature>
<accession>A0AAV4UMY2</accession>
<feature type="compositionally biased region" description="Basic and acidic residues" evidence="1">
    <location>
        <begin position="633"/>
        <end position="650"/>
    </location>
</feature>
<feature type="compositionally biased region" description="Polar residues" evidence="1">
    <location>
        <begin position="940"/>
        <end position="952"/>
    </location>
</feature>
<feature type="compositionally biased region" description="Basic residues" evidence="1">
    <location>
        <begin position="1822"/>
        <end position="1838"/>
    </location>
</feature>
<feature type="compositionally biased region" description="Polar residues" evidence="1">
    <location>
        <begin position="1383"/>
        <end position="1409"/>
    </location>
</feature>
<feature type="compositionally biased region" description="Polar residues" evidence="1">
    <location>
        <begin position="794"/>
        <end position="805"/>
    </location>
</feature>
<evidence type="ECO:0000256" key="1">
    <source>
        <dbReference type="SAM" id="MobiDB-lite"/>
    </source>
</evidence>
<feature type="compositionally biased region" description="Polar residues" evidence="1">
    <location>
        <begin position="652"/>
        <end position="662"/>
    </location>
</feature>
<feature type="compositionally biased region" description="Polar residues" evidence="1">
    <location>
        <begin position="2031"/>
        <end position="2073"/>
    </location>
</feature>
<feature type="compositionally biased region" description="Low complexity" evidence="1">
    <location>
        <begin position="2005"/>
        <end position="2015"/>
    </location>
</feature>
<sequence>MRNNQENQKQIKNASPNAVVEQTPLFKNDSVPSNVKKTYPIDSVPQSFAGTNTSESSAQKKEAARLQFDSGNKQCLNSEKESTEPLMKENLIEKSSRQLDTRNLYKGFSNEGHSTNNGVSHIKLTNEITNNTDSVKEGFTEVTRKDIKATKDKESSIDVKDQSIQNMNSYQQIGNSEDSGSAKHNNQVRNNFPNSFYQLSYFQPQDRNFGTPSKLLNENYMGEKSMLKIVGDFFKNNEKFKFIANNQKIHATNNEPTKEVTEPTALTENERDKRHEKIVNRSDKRSAAEKEDAVHSENQSTANPSFNYDFSGNKYKEKAISSEISSLTSYLENMSIGSVEKHKTSKNTDKTKTNIFASNCSYLQKYGSENIECSNPLTSTNIFKESREGNNIVETLSNCCEQEGDIFNATSKALAKTSLISKHALSKDKRNQKMRKLIESKSQGRKILKAKLNKKADKMHDEQNDKEESSFPTNVPVTQAFAEEKAMINMERKNPTKINDTSTNFVLNSMPTNVPQYIFSSEKLKYTPNANVYFTVGKKDANTYESRKTENQDNVRINYSMQNEKTNTLQKEELLNQDKNIHGQQEFSKVINAYLSKLEEEKDSINSNLQETHVTSNEKSQPPYMQSSAVNNADERTESKDETREVKPKVLDTQSNTSGKTNGQKEEKKKDTKKKSKPQMQHAQSIAVNNTDERTESKDETRGAKPKVLDTQSSASGKTSGQKEEKKKDTKKKSKPQMQHAQSTAVENTDERTESKDETRGAKPKVLDTQSSASGKTSGQKEEKKKDTKKKSKPQMQHTQSSAVENTDEQTESKDETRGAKPKVLDTQSSASGKTSGQKEGKKKDTKKKSKPQMQHTQSSAVDNTDEQTEPKDGTREAKPKVLDTQSSASGKTNGQKEEKKKDTKNKSKPQMQHTQSSAVENTDERTESKDETRGAKPKVQSSAYGKTNGQNVVKDENGQIKQSASNVHSGTDNYPRGQHTKEGEALKPEQPIMNLKLNSSEDNNATEGKKLKNKTSETEKKVSNRESSANDNELDKEKKKDKKKKSKPQISNTQSSAEDKHSEKYEGKDKISKSPQKVQDKQSNADTNAHEKNEQEDATSNAQQLSRDNQSNGGCNTVEEIMKKDKNSESELVSNIVPIVDNDLSEQNKEKNEINKTGPQVLNKQSNADTNAREENGGEDATNKSQQQIPNNKSNTANNEENRTTIMDSSAHGIINSQQKQRKTYAEACKMSTTKHETLSENTKHEINENKQKDRAILIHDSSSGSSNRERSADSKPSMTLDDNSQNTEESGRTSNTKESTAKENKQPVCKPLKKEMIPKACTTLDIQSSTSEITIDEAEKKDTNHLDPSTQEGLSANSHDLQSSTSEITTDETEKMDTNHLDPSTQEGLSANSHDLQSSTSEITTGVTEKKDTNHLDPSKQEALPANSHDLQCSTSEITTDETEKKDTNSHDLQNSASEITTDETEKKGTNHLDPSTQEALPANSHDLQSSTSEITTDETEKKDTNSHDLQNSASEITTCETEKKDTNHLDHLTQEESSANSPPESEILEDPDKKLNKENETATIANSQITEETRSFKNVIESSTNENLEQTEKTLAKSDNASDIGNNNSSNASGESEVKDIIHSDGSDYRFDRQQQREKQKKVAHKEGEAVSCANSLIASTHEKNLKDENTLQNYENAKDLESDSDKEVFEDANEDIQDSLKKFVMQSGIDESMDDGFSHQLTSSCHENSIINQETQQDFEILLDNCPNVGSEPPLSEEQAICIGMEIIDSQSENWDNSSASTDYDADHSSRFISSDSFLSTKQHSFSENVAMDEKSITKSHKQKRRSYPRRKHSFSSEDDFLPQGVCWDDNLCQPVSEENNFSNVEYMDVDHDGEKPVSEQLEIDNRVEDGKYATAESSEKQKEQALEYMDTGKDMASKILPADASENGETSNKAEPIPSQESENYQRNHKTPICRLECEDMRIKLFDPTSEINVQLTYKNKNKQKFSRKVGKRGGRRANENANSENDSAEGYQTVENSESETSTSDNRNMSSKCSSEPSNTNSRTITSGQSAEDSETASQATTSNHFQVGSKRGSELPVVDNLDMNDTNQAQFGHLTKRIRLENDEPFYFINDSIELNLKPGNRRKCIKFKYNQIRRELNLRYKNMHLRISEKFEESK</sequence>